<reference evidence="2" key="1">
    <citation type="journal article" date="2015" name="Nature">
        <title>Complex archaea that bridge the gap between prokaryotes and eukaryotes.</title>
        <authorList>
            <person name="Spang A."/>
            <person name="Saw J.H."/>
            <person name="Jorgensen S.L."/>
            <person name="Zaremba-Niedzwiedzka K."/>
            <person name="Martijn J."/>
            <person name="Lind A.E."/>
            <person name="van Eijk R."/>
            <person name="Schleper C."/>
            <person name="Guy L."/>
            <person name="Ettema T.J."/>
        </authorList>
    </citation>
    <scope>NUCLEOTIDE SEQUENCE</scope>
</reference>
<evidence type="ECO:0000259" key="1">
    <source>
        <dbReference type="SMART" id="SM00471"/>
    </source>
</evidence>
<dbReference type="NCBIfam" id="TIGR00277">
    <property type="entry name" value="HDIG"/>
    <property type="match status" value="1"/>
</dbReference>
<protein>
    <recommendedName>
        <fullName evidence="1">HD/PDEase domain-containing protein</fullName>
    </recommendedName>
</protein>
<dbReference type="Gene3D" id="1.10.3210.10">
    <property type="entry name" value="Hypothetical protein af1432"/>
    <property type="match status" value="1"/>
</dbReference>
<dbReference type="InterPro" id="IPR003607">
    <property type="entry name" value="HD/PDEase_dom"/>
</dbReference>
<dbReference type="InterPro" id="IPR006675">
    <property type="entry name" value="HDIG_dom"/>
</dbReference>
<comment type="caution">
    <text evidence="2">The sequence shown here is derived from an EMBL/GenBank/DDBJ whole genome shotgun (WGS) entry which is preliminary data.</text>
</comment>
<dbReference type="AlphaFoldDB" id="A0A0F9DK64"/>
<feature type="non-terminal residue" evidence="2">
    <location>
        <position position="1"/>
    </location>
</feature>
<dbReference type="SMART" id="SM00471">
    <property type="entry name" value="HDc"/>
    <property type="match status" value="1"/>
</dbReference>
<sequence length="147" mass="16483">ADQRRIDHALAVLNYAEQIQAAEGGDPLVVKAAAILHDIGIHEAERKYNSSAGKYQEIEGPPIARKILAKYDLDETLIEHICKIIANHHSAKDIDTLEFRITWDADWLVNMPGEFPVADKEKLQKLIDKTFKTNKGRQIAVGLFLGK</sequence>
<organism evidence="2">
    <name type="scientific">marine sediment metagenome</name>
    <dbReference type="NCBI Taxonomy" id="412755"/>
    <lineage>
        <taxon>unclassified sequences</taxon>
        <taxon>metagenomes</taxon>
        <taxon>ecological metagenomes</taxon>
    </lineage>
</organism>
<evidence type="ECO:0000313" key="2">
    <source>
        <dbReference type="EMBL" id="KKL54226.1"/>
    </source>
</evidence>
<dbReference type="CDD" id="cd00077">
    <property type="entry name" value="HDc"/>
    <property type="match status" value="1"/>
</dbReference>
<dbReference type="Pfam" id="PF01966">
    <property type="entry name" value="HD"/>
    <property type="match status" value="1"/>
</dbReference>
<dbReference type="EMBL" id="LAZR01031273">
    <property type="protein sequence ID" value="KKL54226.1"/>
    <property type="molecule type" value="Genomic_DNA"/>
</dbReference>
<proteinExistence type="predicted"/>
<feature type="domain" description="HD/PDEase" evidence="1">
    <location>
        <begin position="1"/>
        <end position="120"/>
    </location>
</feature>
<dbReference type="SUPFAM" id="SSF109604">
    <property type="entry name" value="HD-domain/PDEase-like"/>
    <property type="match status" value="1"/>
</dbReference>
<gene>
    <name evidence="2" type="ORF">LCGC14_2267540</name>
</gene>
<dbReference type="InterPro" id="IPR006674">
    <property type="entry name" value="HD_domain"/>
</dbReference>
<accession>A0A0F9DK64</accession>
<name>A0A0F9DK64_9ZZZZ</name>